<feature type="domain" description="T9SS-like galactose binding" evidence="4">
    <location>
        <begin position="436"/>
        <end position="563"/>
    </location>
</feature>
<dbReference type="AlphaFoldDB" id="A0A1N7PJ24"/>
<feature type="chain" id="PRO_5012478721" evidence="2">
    <location>
        <begin position="19"/>
        <end position="793"/>
    </location>
</feature>
<evidence type="ECO:0000256" key="2">
    <source>
        <dbReference type="SAM" id="SignalP"/>
    </source>
</evidence>
<accession>A0A1N7PJ24</accession>
<dbReference type="Pfam" id="PF23759">
    <property type="entry name" value="GBD_T9SS_assoc"/>
    <property type="match status" value="2"/>
</dbReference>
<dbReference type="InterPro" id="IPR013783">
    <property type="entry name" value="Ig-like_fold"/>
</dbReference>
<evidence type="ECO:0000259" key="4">
    <source>
        <dbReference type="Pfam" id="PF23759"/>
    </source>
</evidence>
<dbReference type="InterPro" id="IPR026444">
    <property type="entry name" value="Secre_tail"/>
</dbReference>
<dbReference type="NCBIfam" id="TIGR04183">
    <property type="entry name" value="Por_Secre_tail"/>
    <property type="match status" value="1"/>
</dbReference>
<feature type="domain" description="T9SS-like galactose binding" evidence="4">
    <location>
        <begin position="298"/>
        <end position="426"/>
    </location>
</feature>
<gene>
    <name evidence="5" type="ORF">SAMN05421786_105228</name>
</gene>
<feature type="signal peptide" evidence="2">
    <location>
        <begin position="1"/>
        <end position="18"/>
    </location>
</feature>
<dbReference type="RefSeq" id="WP_084184525.1">
    <property type="nucleotide sequence ID" value="NZ_FTOL01000005.1"/>
</dbReference>
<evidence type="ECO:0000313" key="6">
    <source>
        <dbReference type="Proteomes" id="UP000186744"/>
    </source>
</evidence>
<organism evidence="5 6">
    <name type="scientific">Chryseobacterium ureilyticum</name>
    <dbReference type="NCBI Taxonomy" id="373668"/>
    <lineage>
        <taxon>Bacteria</taxon>
        <taxon>Pseudomonadati</taxon>
        <taxon>Bacteroidota</taxon>
        <taxon>Flavobacteriia</taxon>
        <taxon>Flavobacteriales</taxon>
        <taxon>Weeksellaceae</taxon>
        <taxon>Chryseobacterium group</taxon>
        <taxon>Chryseobacterium</taxon>
    </lineage>
</organism>
<feature type="domain" description="Secretion system C-terminal sorting" evidence="3">
    <location>
        <begin position="724"/>
        <end position="786"/>
    </location>
</feature>
<protein>
    <submittedName>
        <fullName evidence="5">Por secretion system C-terminal sorting domain-containing protein</fullName>
    </submittedName>
</protein>
<evidence type="ECO:0000313" key="5">
    <source>
        <dbReference type="EMBL" id="SIT10507.1"/>
    </source>
</evidence>
<dbReference type="InterPro" id="IPR056600">
    <property type="entry name" value="GBD_T9SS_assoc"/>
</dbReference>
<dbReference type="OrthoDB" id="869215at2"/>
<dbReference type="Pfam" id="PF18962">
    <property type="entry name" value="Por_Secre_tail"/>
    <property type="match status" value="1"/>
</dbReference>
<dbReference type="Gene3D" id="2.60.120.380">
    <property type="match status" value="2"/>
</dbReference>
<dbReference type="Proteomes" id="UP000186744">
    <property type="component" value="Unassembled WGS sequence"/>
</dbReference>
<proteinExistence type="predicted"/>
<dbReference type="STRING" id="373668.SAMN05421786_105228"/>
<reference evidence="6" key="1">
    <citation type="submission" date="2017-01" db="EMBL/GenBank/DDBJ databases">
        <authorList>
            <person name="Varghese N."/>
            <person name="Submissions S."/>
        </authorList>
    </citation>
    <scope>NUCLEOTIDE SEQUENCE [LARGE SCALE GENOMIC DNA]</scope>
    <source>
        <strain evidence="6">DSM 18017</strain>
    </source>
</reference>
<dbReference type="Gene3D" id="2.60.40.10">
    <property type="entry name" value="Immunoglobulins"/>
    <property type="match status" value="1"/>
</dbReference>
<keyword evidence="1 2" id="KW-0732">Signal</keyword>
<name>A0A1N7PJ24_9FLAO</name>
<evidence type="ECO:0000256" key="1">
    <source>
        <dbReference type="ARBA" id="ARBA00022729"/>
    </source>
</evidence>
<sequence>MKKFLLLCLLTVSMVLSAQITLGEGSTSTGIAPVNTYYGYSYTQQIFTKQEINANAAGNITGLKFYIGPNENIDDSDEWTVYLGHTGVTNFASTTSWVPLSELTEVYSGTVTNDNGVVEVVFTTPFPYNNTQNLVVAIDENAPGYDGNNIFHVFGASSTQYKTIAYRNDDTNPDPATPPTGSLIEYRSVVTFTGLTPSSIPLCTTINYPANNSNAVPALPEIKWSSMSGATGYKISIGTTPGGTDVVNQQLVATTTFTPTAPLALNTTHYLRVISVGTGGDASGCTEFKFKTVPPQPANDECIGAVNLTVNPDMNCASSVAGSTLSATDSGLDPDPCYGNADDDVWYKFTATQTSHIVSLMNITSAGSENSTSLNFQILSGGCDGLSSLVCGDSGSAVASNLTVGETYYVRVYSYFGDGYAQNFNICVGTLPPPPTNDDCATAVTLTVNQDMNCGVKTSGHTLGASDSGVDITPCEGEADDDVWYKFTATATSHFISLSNMVSIGEEYSYGAAFQVFNGDCTNLTSVVCSQSYEGSKLVTGLTVGQTYYIRVFTEYSDEAQSFDICIGTLPPVPANDDCANALVASVFPYNYTQSDAAGATNNNGFITACANNGMNDGTWFTFTGDGTVYDIALSIPANSYFDAEIGVFSGSCGSLTCVGRADSGSSGEGEAISVSTVAGTVYYVNVGGYADDEDQIEGTFTITINKETLGTSETSKVKKEIKVYPNPFAEVLNISKVEDVKSVYIVDVSGRIVKTIDKPSSSLYLADLKQGMYIIVLNMKDGSKQTVKAIKK</sequence>
<evidence type="ECO:0000259" key="3">
    <source>
        <dbReference type="Pfam" id="PF18962"/>
    </source>
</evidence>
<dbReference type="EMBL" id="FTOL01000005">
    <property type="protein sequence ID" value="SIT10507.1"/>
    <property type="molecule type" value="Genomic_DNA"/>
</dbReference>
<keyword evidence="6" id="KW-1185">Reference proteome</keyword>